<keyword evidence="1" id="KW-1133">Transmembrane helix</keyword>
<reference evidence="3 4" key="1">
    <citation type="submission" date="2019-07" db="EMBL/GenBank/DDBJ databases">
        <authorList>
            <person name="Duangmal K."/>
            <person name="Teo W.F.A."/>
        </authorList>
    </citation>
    <scope>NUCLEOTIDE SEQUENCE [LARGE SCALE GENOMIC DNA]</scope>
    <source>
        <strain evidence="3 4">TBRC 6029</strain>
    </source>
</reference>
<dbReference type="EMBL" id="VJWX01000021">
    <property type="protein sequence ID" value="TVT60560.1"/>
    <property type="molecule type" value="Genomic_DNA"/>
</dbReference>
<keyword evidence="4" id="KW-1185">Reference proteome</keyword>
<protein>
    <submittedName>
        <fullName evidence="3">PH domain-containing protein</fullName>
    </submittedName>
</protein>
<gene>
    <name evidence="3" type="ORF">FNH05_04095</name>
</gene>
<dbReference type="RefSeq" id="WP_144585914.1">
    <property type="nucleotide sequence ID" value="NZ_VJWX01000021.1"/>
</dbReference>
<sequence length="134" mass="14271">MDNYAAHWAPQPALVALGWLAAAAALTGAVLYADPRGALLLGVAAMVLLALSVHGSVVRPRLAADPRGVRVRTARGAHEFTWPETRTTLRTAKRLGRDSTTLEISAGDHLFIFGRLELGADPREVLDALANLRG</sequence>
<keyword evidence="1" id="KW-0812">Transmembrane</keyword>
<keyword evidence="1" id="KW-0472">Membrane</keyword>
<reference evidence="3 4" key="2">
    <citation type="submission" date="2019-08" db="EMBL/GenBank/DDBJ databases">
        <title>Amycolatopsis acidicola sp. nov., isolated from peat swamp forest soil.</title>
        <authorList>
            <person name="Srisuk N."/>
        </authorList>
    </citation>
    <scope>NUCLEOTIDE SEQUENCE [LARGE SCALE GENOMIC DNA]</scope>
    <source>
        <strain evidence="3 4">TBRC 6029</strain>
    </source>
</reference>
<dbReference type="Proteomes" id="UP000320011">
    <property type="component" value="Unassembled WGS sequence"/>
</dbReference>
<organism evidence="3 4">
    <name type="scientific">Amycolatopsis rhizosphaerae</name>
    <dbReference type="NCBI Taxonomy" id="2053003"/>
    <lineage>
        <taxon>Bacteria</taxon>
        <taxon>Bacillati</taxon>
        <taxon>Actinomycetota</taxon>
        <taxon>Actinomycetes</taxon>
        <taxon>Pseudonocardiales</taxon>
        <taxon>Pseudonocardiaceae</taxon>
        <taxon>Amycolatopsis</taxon>
    </lineage>
</organism>
<feature type="domain" description="Low molecular weight protein antigen 6 PH" evidence="2">
    <location>
        <begin position="59"/>
        <end position="133"/>
    </location>
</feature>
<proteinExistence type="predicted"/>
<feature type="transmembrane region" description="Helical" evidence="1">
    <location>
        <begin position="12"/>
        <end position="32"/>
    </location>
</feature>
<evidence type="ECO:0000259" key="2">
    <source>
        <dbReference type="Pfam" id="PF10756"/>
    </source>
</evidence>
<dbReference type="AlphaFoldDB" id="A0A558DHR4"/>
<comment type="caution">
    <text evidence="3">The sequence shown here is derived from an EMBL/GenBank/DDBJ whole genome shotgun (WGS) entry which is preliminary data.</text>
</comment>
<evidence type="ECO:0000313" key="4">
    <source>
        <dbReference type="Proteomes" id="UP000320011"/>
    </source>
</evidence>
<evidence type="ECO:0000313" key="3">
    <source>
        <dbReference type="EMBL" id="TVT60560.1"/>
    </source>
</evidence>
<dbReference type="InterPro" id="IPR019692">
    <property type="entry name" value="CFP-6_PH"/>
</dbReference>
<name>A0A558DHR4_9PSEU</name>
<evidence type="ECO:0000256" key="1">
    <source>
        <dbReference type="SAM" id="Phobius"/>
    </source>
</evidence>
<feature type="transmembrane region" description="Helical" evidence="1">
    <location>
        <begin position="38"/>
        <end position="58"/>
    </location>
</feature>
<accession>A0A558DHR4</accession>
<dbReference type="OrthoDB" id="5189227at2"/>
<dbReference type="Pfam" id="PF10756">
    <property type="entry name" value="bPH_6"/>
    <property type="match status" value="1"/>
</dbReference>